<name>A0A9N9RYN3_9DIPT</name>
<protein>
    <submittedName>
        <fullName evidence="3">Uncharacterized protein</fullName>
    </submittedName>
</protein>
<feature type="chain" id="PRO_5040475885" evidence="2">
    <location>
        <begin position="19"/>
        <end position="97"/>
    </location>
</feature>
<keyword evidence="2" id="KW-0732">Signal</keyword>
<feature type="signal peptide" evidence="2">
    <location>
        <begin position="1"/>
        <end position="18"/>
    </location>
</feature>
<organism evidence="3 4">
    <name type="scientific">Chironomus riparius</name>
    <dbReference type="NCBI Taxonomy" id="315576"/>
    <lineage>
        <taxon>Eukaryota</taxon>
        <taxon>Metazoa</taxon>
        <taxon>Ecdysozoa</taxon>
        <taxon>Arthropoda</taxon>
        <taxon>Hexapoda</taxon>
        <taxon>Insecta</taxon>
        <taxon>Pterygota</taxon>
        <taxon>Neoptera</taxon>
        <taxon>Endopterygota</taxon>
        <taxon>Diptera</taxon>
        <taxon>Nematocera</taxon>
        <taxon>Chironomoidea</taxon>
        <taxon>Chironomidae</taxon>
        <taxon>Chironominae</taxon>
        <taxon>Chironomus</taxon>
    </lineage>
</organism>
<dbReference type="EMBL" id="OU895878">
    <property type="protein sequence ID" value="CAG9805847.1"/>
    <property type="molecule type" value="Genomic_DNA"/>
</dbReference>
<evidence type="ECO:0000313" key="3">
    <source>
        <dbReference type="EMBL" id="CAG9805847.1"/>
    </source>
</evidence>
<evidence type="ECO:0000256" key="1">
    <source>
        <dbReference type="SAM" id="MobiDB-lite"/>
    </source>
</evidence>
<evidence type="ECO:0000256" key="2">
    <source>
        <dbReference type="SAM" id="SignalP"/>
    </source>
</evidence>
<feature type="compositionally biased region" description="Basic and acidic residues" evidence="1">
    <location>
        <begin position="49"/>
        <end position="69"/>
    </location>
</feature>
<dbReference type="Proteomes" id="UP001153620">
    <property type="component" value="Chromosome 2"/>
</dbReference>
<sequence>MKFSAVFILIAFAICIEGGSIKPLERPERPLEKPDKPIVPPLKPAVSRPRPEVIQKIEDFPPYRPRPEADVPPYRPRPEAAVPPYRSRPIENSPVPI</sequence>
<feature type="region of interest" description="Disordered" evidence="1">
    <location>
        <begin position="23"/>
        <end position="97"/>
    </location>
</feature>
<dbReference type="AlphaFoldDB" id="A0A9N9RYN3"/>
<proteinExistence type="predicted"/>
<reference evidence="3" key="2">
    <citation type="submission" date="2022-10" db="EMBL/GenBank/DDBJ databases">
        <authorList>
            <consortium name="ENA_rothamsted_submissions"/>
            <consortium name="culmorum"/>
            <person name="King R."/>
        </authorList>
    </citation>
    <scope>NUCLEOTIDE SEQUENCE</scope>
</reference>
<gene>
    <name evidence="3" type="ORF">CHIRRI_LOCUS8714</name>
</gene>
<feature type="compositionally biased region" description="Basic and acidic residues" evidence="1">
    <location>
        <begin position="23"/>
        <end position="36"/>
    </location>
</feature>
<reference evidence="3" key="1">
    <citation type="submission" date="2022-01" db="EMBL/GenBank/DDBJ databases">
        <authorList>
            <person name="King R."/>
        </authorList>
    </citation>
    <scope>NUCLEOTIDE SEQUENCE</scope>
</reference>
<keyword evidence="4" id="KW-1185">Reference proteome</keyword>
<accession>A0A9N9RYN3</accession>
<evidence type="ECO:0000313" key="4">
    <source>
        <dbReference type="Proteomes" id="UP001153620"/>
    </source>
</evidence>